<keyword evidence="1" id="KW-1133">Transmembrane helix</keyword>
<gene>
    <name evidence="2" type="ORF">NCAST_32_09090</name>
</gene>
<feature type="transmembrane region" description="Helical" evidence="1">
    <location>
        <begin position="12"/>
        <end position="36"/>
    </location>
</feature>
<feature type="transmembrane region" description="Helical" evidence="1">
    <location>
        <begin position="85"/>
        <end position="105"/>
    </location>
</feature>
<organism evidence="2 3">
    <name type="scientific">Nocardia asteroides NBRC 15531</name>
    <dbReference type="NCBI Taxonomy" id="1110697"/>
    <lineage>
        <taxon>Bacteria</taxon>
        <taxon>Bacillati</taxon>
        <taxon>Actinomycetota</taxon>
        <taxon>Actinomycetes</taxon>
        <taxon>Mycobacteriales</taxon>
        <taxon>Nocardiaceae</taxon>
        <taxon>Nocardia</taxon>
    </lineage>
</organism>
<keyword evidence="1" id="KW-0472">Membrane</keyword>
<reference evidence="2 3" key="1">
    <citation type="journal article" date="2014" name="BMC Genomics">
        <title>Genome based analysis of type-I polyketide synthase and nonribosomal peptide synthetase gene clusters in seven strains of five representative Nocardia species.</title>
        <authorList>
            <person name="Komaki H."/>
            <person name="Ichikawa N."/>
            <person name="Hosoyama A."/>
            <person name="Takahashi-Nakaguchi A."/>
            <person name="Matsuzawa T."/>
            <person name="Suzuki K."/>
            <person name="Fujita N."/>
            <person name="Gonoi T."/>
        </authorList>
    </citation>
    <scope>NUCLEOTIDE SEQUENCE [LARGE SCALE GENOMIC DNA]</scope>
    <source>
        <strain evidence="2 3">NBRC 15531</strain>
    </source>
</reference>
<proteinExistence type="predicted"/>
<keyword evidence="3" id="KW-1185">Reference proteome</keyword>
<evidence type="ECO:0000313" key="3">
    <source>
        <dbReference type="Proteomes" id="UP000017048"/>
    </source>
</evidence>
<dbReference type="OrthoDB" id="4570804at2"/>
<protein>
    <submittedName>
        <fullName evidence="2">Uncharacterized protein</fullName>
    </submittedName>
</protein>
<dbReference type="EMBL" id="BAFO02000032">
    <property type="protein sequence ID" value="GAD86422.1"/>
    <property type="molecule type" value="Genomic_DNA"/>
</dbReference>
<dbReference type="AlphaFoldDB" id="U5E8K7"/>
<name>U5E8K7_NOCAS</name>
<comment type="caution">
    <text evidence="2">The sequence shown here is derived from an EMBL/GenBank/DDBJ whole genome shotgun (WGS) entry which is preliminary data.</text>
</comment>
<feature type="transmembrane region" description="Helical" evidence="1">
    <location>
        <begin position="56"/>
        <end position="78"/>
    </location>
</feature>
<evidence type="ECO:0000256" key="1">
    <source>
        <dbReference type="SAM" id="Phobius"/>
    </source>
</evidence>
<accession>U5E8K7</accession>
<keyword evidence="1" id="KW-0812">Transmembrane</keyword>
<dbReference type="RefSeq" id="WP_019046805.1">
    <property type="nucleotide sequence ID" value="NZ_BAFO02000032.1"/>
</dbReference>
<dbReference type="eggNOG" id="ENOG5031QBR">
    <property type="taxonomic scope" value="Bacteria"/>
</dbReference>
<dbReference type="GeneID" id="91517238"/>
<dbReference type="Proteomes" id="UP000017048">
    <property type="component" value="Unassembled WGS sequence"/>
</dbReference>
<sequence length="149" mass="15353">MSTFKQRKTQRALRAGLVGTTGFVAFWAFAGAFGLISGGAELGAEITSRLPHRSPVLAGLLLAAIVGAPMAATAILGLRARPSAALVGVGGGALLLGWVTVQPFVIGQFSWLQPVFGVLGIAVCLLGYRLHRLTTSYAPPRIPFGASPA</sequence>
<feature type="transmembrane region" description="Helical" evidence="1">
    <location>
        <begin position="111"/>
        <end position="131"/>
    </location>
</feature>
<evidence type="ECO:0000313" key="2">
    <source>
        <dbReference type="EMBL" id="GAD86422.1"/>
    </source>
</evidence>